<proteinExistence type="predicted"/>
<sequence length="244" mass="26069">MRVIALGQLSRFPSQLVSYLQLADTVTFSGSAPAQPWPGHPAPGCSGGRPGCQRVATPVLLRLKGRPHALWEPAKPQWGWALTAHTFPAVPSIYTTHPTKSWALSSGPGRKHGKGPSAQYAGFSATPLPEIQPQGAAWGMAHTCTALLGTPLPTSPVAPTPQAPKHFIRSAVGNSTALVPPSCPPAFPGGQSQVSDIKITMRQCREPDSFNSKLGFQELKAMNPSQFSSGSWVISFSRMIWFLR</sequence>
<gene>
    <name evidence="1" type="ORF">HJG59_009814</name>
</gene>
<comment type="caution">
    <text evidence="1">The sequence shown here is derived from an EMBL/GenBank/DDBJ whole genome shotgun (WGS) entry which is preliminary data.</text>
</comment>
<dbReference type="EMBL" id="JACASF010000020">
    <property type="protein sequence ID" value="KAF6413645.1"/>
    <property type="molecule type" value="Genomic_DNA"/>
</dbReference>
<evidence type="ECO:0000313" key="2">
    <source>
        <dbReference type="Proteomes" id="UP000550707"/>
    </source>
</evidence>
<dbReference type="AlphaFoldDB" id="A0A7J8CS14"/>
<accession>A0A7J8CS14</accession>
<reference evidence="1 2" key="1">
    <citation type="journal article" date="2020" name="Nature">
        <title>Six reference-quality genomes reveal evolution of bat adaptations.</title>
        <authorList>
            <person name="Jebb D."/>
            <person name="Huang Z."/>
            <person name="Pippel M."/>
            <person name="Hughes G.M."/>
            <person name="Lavrichenko K."/>
            <person name="Devanna P."/>
            <person name="Winkler S."/>
            <person name="Jermiin L.S."/>
            <person name="Skirmuntt E.C."/>
            <person name="Katzourakis A."/>
            <person name="Burkitt-Gray L."/>
            <person name="Ray D.A."/>
            <person name="Sullivan K.A.M."/>
            <person name="Roscito J.G."/>
            <person name="Kirilenko B.M."/>
            <person name="Davalos L.M."/>
            <person name="Corthals A.P."/>
            <person name="Power M.L."/>
            <person name="Jones G."/>
            <person name="Ransome R.D."/>
            <person name="Dechmann D.K.N."/>
            <person name="Locatelli A.G."/>
            <person name="Puechmaille S.J."/>
            <person name="Fedrigo O."/>
            <person name="Jarvis E.D."/>
            <person name="Hiller M."/>
            <person name="Vernes S.C."/>
            <person name="Myers E.W."/>
            <person name="Teeling E.C."/>
        </authorList>
    </citation>
    <scope>NUCLEOTIDE SEQUENCE [LARGE SCALE GENOMIC DNA]</scope>
    <source>
        <strain evidence="1">MMolMol1</strain>
        <tissue evidence="1">Muscle</tissue>
    </source>
</reference>
<organism evidence="1 2">
    <name type="scientific">Molossus molossus</name>
    <name type="common">Pallas' mastiff bat</name>
    <name type="synonym">Vespertilio molossus</name>
    <dbReference type="NCBI Taxonomy" id="27622"/>
    <lineage>
        <taxon>Eukaryota</taxon>
        <taxon>Metazoa</taxon>
        <taxon>Chordata</taxon>
        <taxon>Craniata</taxon>
        <taxon>Vertebrata</taxon>
        <taxon>Euteleostomi</taxon>
        <taxon>Mammalia</taxon>
        <taxon>Eutheria</taxon>
        <taxon>Laurasiatheria</taxon>
        <taxon>Chiroptera</taxon>
        <taxon>Yangochiroptera</taxon>
        <taxon>Molossidae</taxon>
        <taxon>Molossus</taxon>
    </lineage>
</organism>
<name>A0A7J8CS14_MOLMO</name>
<protein>
    <submittedName>
        <fullName evidence="1">Uncharacterized protein</fullName>
    </submittedName>
</protein>
<keyword evidence="2" id="KW-1185">Reference proteome</keyword>
<dbReference type="Proteomes" id="UP000550707">
    <property type="component" value="Unassembled WGS sequence"/>
</dbReference>
<evidence type="ECO:0000313" key="1">
    <source>
        <dbReference type="EMBL" id="KAF6413645.1"/>
    </source>
</evidence>
<dbReference type="InParanoid" id="A0A7J8CS14"/>